<organism evidence="1 2">
    <name type="scientific">Niveomyces insectorum RCEF 264</name>
    <dbReference type="NCBI Taxonomy" id="1081102"/>
    <lineage>
        <taxon>Eukaryota</taxon>
        <taxon>Fungi</taxon>
        <taxon>Dikarya</taxon>
        <taxon>Ascomycota</taxon>
        <taxon>Pezizomycotina</taxon>
        <taxon>Sordariomycetes</taxon>
        <taxon>Hypocreomycetidae</taxon>
        <taxon>Hypocreales</taxon>
        <taxon>Cordycipitaceae</taxon>
        <taxon>Niveomyces</taxon>
    </lineage>
</organism>
<accession>A0A167MT50</accession>
<proteinExistence type="predicted"/>
<sequence>MPLEARVSVEVVSTERAQRMQRKTSTDATATGEVSMLRRYKLLLPDDDRDGMSQCFFDESRETEDVMLFPERERRALPGG</sequence>
<evidence type="ECO:0000313" key="2">
    <source>
        <dbReference type="Proteomes" id="UP000076874"/>
    </source>
</evidence>
<dbReference type="AlphaFoldDB" id="A0A167MT50"/>
<dbReference type="OrthoDB" id="5152687at2759"/>
<evidence type="ECO:0000313" key="1">
    <source>
        <dbReference type="EMBL" id="OAA54721.1"/>
    </source>
</evidence>
<gene>
    <name evidence="1" type="ORF">SPI_08592</name>
</gene>
<comment type="caution">
    <text evidence="1">The sequence shown here is derived from an EMBL/GenBank/DDBJ whole genome shotgun (WGS) entry which is preliminary data.</text>
</comment>
<keyword evidence="2" id="KW-1185">Reference proteome</keyword>
<protein>
    <submittedName>
        <fullName evidence="1">Uncharacterized protein</fullName>
    </submittedName>
</protein>
<name>A0A167MT50_9HYPO</name>
<reference evidence="1 2" key="1">
    <citation type="journal article" date="2016" name="Genome Biol. Evol.">
        <title>Divergent and convergent evolution of fungal pathogenicity.</title>
        <authorList>
            <person name="Shang Y."/>
            <person name="Xiao G."/>
            <person name="Zheng P."/>
            <person name="Cen K."/>
            <person name="Zhan S."/>
            <person name="Wang C."/>
        </authorList>
    </citation>
    <scope>NUCLEOTIDE SEQUENCE [LARGE SCALE GENOMIC DNA]</scope>
    <source>
        <strain evidence="1 2">RCEF 264</strain>
    </source>
</reference>
<dbReference type="Proteomes" id="UP000076874">
    <property type="component" value="Unassembled WGS sequence"/>
</dbReference>
<dbReference type="EMBL" id="AZHD01000022">
    <property type="protein sequence ID" value="OAA54721.1"/>
    <property type="molecule type" value="Genomic_DNA"/>
</dbReference>